<dbReference type="CDD" id="cd00637">
    <property type="entry name" value="7tm_classA_rhodopsin-like"/>
    <property type="match status" value="1"/>
</dbReference>
<gene>
    <name evidence="12" type="ORF">P5673_031343</name>
</gene>
<dbReference type="InterPro" id="IPR000611">
    <property type="entry name" value="NPY_rcpt"/>
</dbReference>
<evidence type="ECO:0000256" key="10">
    <source>
        <dbReference type="SAM" id="Phobius"/>
    </source>
</evidence>
<evidence type="ECO:0000259" key="11">
    <source>
        <dbReference type="PROSITE" id="PS50262"/>
    </source>
</evidence>
<dbReference type="GO" id="GO:0005886">
    <property type="term" value="C:plasma membrane"/>
    <property type="evidence" value="ECO:0007669"/>
    <property type="project" value="UniProtKB-SubCell"/>
</dbReference>
<dbReference type="EMBL" id="JARQWQ010000146">
    <property type="protein sequence ID" value="KAK2548449.1"/>
    <property type="molecule type" value="Genomic_DNA"/>
</dbReference>
<proteinExistence type="inferred from homology"/>
<name>A0AAD9USK7_ACRCE</name>
<organism evidence="12 13">
    <name type="scientific">Acropora cervicornis</name>
    <name type="common">Staghorn coral</name>
    <dbReference type="NCBI Taxonomy" id="6130"/>
    <lineage>
        <taxon>Eukaryota</taxon>
        <taxon>Metazoa</taxon>
        <taxon>Cnidaria</taxon>
        <taxon>Anthozoa</taxon>
        <taxon>Hexacorallia</taxon>
        <taxon>Scleractinia</taxon>
        <taxon>Astrocoeniina</taxon>
        <taxon>Acroporidae</taxon>
        <taxon>Acropora</taxon>
    </lineage>
</organism>
<evidence type="ECO:0000256" key="5">
    <source>
        <dbReference type="ARBA" id="ARBA00022989"/>
    </source>
</evidence>
<dbReference type="PRINTS" id="PR00237">
    <property type="entry name" value="GPCRRHODOPSN"/>
</dbReference>
<dbReference type="SUPFAM" id="SSF81321">
    <property type="entry name" value="Family A G protein-coupled receptor-like"/>
    <property type="match status" value="1"/>
</dbReference>
<dbReference type="PRINTS" id="PR01012">
    <property type="entry name" value="NRPEPTIDEYR"/>
</dbReference>
<evidence type="ECO:0000256" key="6">
    <source>
        <dbReference type="ARBA" id="ARBA00023040"/>
    </source>
</evidence>
<feature type="transmembrane region" description="Helical" evidence="10">
    <location>
        <begin position="134"/>
        <end position="156"/>
    </location>
</feature>
<dbReference type="Gene3D" id="1.20.1070.10">
    <property type="entry name" value="Rhodopsin 7-helix transmembrane proteins"/>
    <property type="match status" value="1"/>
</dbReference>
<dbReference type="Pfam" id="PF00001">
    <property type="entry name" value="7tm_1"/>
    <property type="match status" value="1"/>
</dbReference>
<feature type="transmembrane region" description="Helical" evidence="10">
    <location>
        <begin position="272"/>
        <end position="294"/>
    </location>
</feature>
<feature type="domain" description="G-protein coupled receptors family 1 profile" evidence="11">
    <location>
        <begin position="34"/>
        <end position="291"/>
    </location>
</feature>
<keyword evidence="4 10" id="KW-0812">Transmembrane</keyword>
<comment type="subcellular location">
    <subcellularLocation>
        <location evidence="1">Cell membrane</location>
        <topology evidence="1">Multi-pass membrane protein</topology>
    </subcellularLocation>
</comment>
<dbReference type="AlphaFoldDB" id="A0AAD9USK7"/>
<keyword evidence="5 10" id="KW-1133">Transmembrane helix</keyword>
<keyword evidence="8 12" id="KW-0675">Receptor</keyword>
<dbReference type="PROSITE" id="PS50262">
    <property type="entry name" value="G_PROTEIN_RECEP_F1_2"/>
    <property type="match status" value="1"/>
</dbReference>
<reference evidence="12" key="2">
    <citation type="journal article" date="2023" name="Science">
        <title>Genomic signatures of disease resistance in endangered staghorn corals.</title>
        <authorList>
            <person name="Vollmer S.V."/>
            <person name="Selwyn J.D."/>
            <person name="Despard B.A."/>
            <person name="Roesel C.L."/>
        </authorList>
    </citation>
    <scope>NUCLEOTIDE SEQUENCE</scope>
    <source>
        <strain evidence="12">K2</strain>
    </source>
</reference>
<evidence type="ECO:0000256" key="7">
    <source>
        <dbReference type="ARBA" id="ARBA00023136"/>
    </source>
</evidence>
<accession>A0AAD9USK7</accession>
<protein>
    <submittedName>
        <fullName evidence="12">Melatonin receptor type 1B</fullName>
    </submittedName>
</protein>
<dbReference type="InterPro" id="IPR017452">
    <property type="entry name" value="GPCR_Rhodpsn_7TM"/>
</dbReference>
<keyword evidence="3" id="KW-1003">Cell membrane</keyword>
<dbReference type="InterPro" id="IPR000276">
    <property type="entry name" value="GPCR_Rhodpsn"/>
</dbReference>
<dbReference type="GO" id="GO:0004983">
    <property type="term" value="F:neuropeptide Y receptor activity"/>
    <property type="evidence" value="ECO:0007669"/>
    <property type="project" value="InterPro"/>
</dbReference>
<feature type="transmembrane region" description="Helical" evidence="10">
    <location>
        <begin position="92"/>
        <end position="113"/>
    </location>
</feature>
<sequence>METVPPNSLSSRHITIKIVEIIVVCVIAFLSLGGNILVCITVYRKKILRTITNMFIIAVCVTDILLAAVAMPLTIGALIIDHWPFGSLICQIQGFSIHLLVFQSLHIITLTAVNRNLNVVRPWLYKRIFTKWTTLFLILAVSFLTAVILAALVISLSSRYEFHPSKAICVMIFPNRGASLQFTIVFSLLFVAFPTVIIFACYARVLQTIRTHRREYDATRGEHDSQSVLSRKEMKLTKLIFIIILGFSSCWVPCVAIDIVDTTQTKWFPRQLYIFYTCLGYTSAVLNPWIYGFMNKLVRKEMVFLLTSTCRYVGSRT</sequence>
<feature type="transmembrane region" description="Helical" evidence="10">
    <location>
        <begin position="180"/>
        <end position="205"/>
    </location>
</feature>
<dbReference type="PANTHER" id="PTHR22752">
    <property type="entry name" value="G PROTEIN-COUPLED RECEPTOR"/>
    <property type="match status" value="1"/>
</dbReference>
<evidence type="ECO:0000313" key="13">
    <source>
        <dbReference type="Proteomes" id="UP001249851"/>
    </source>
</evidence>
<evidence type="ECO:0000313" key="12">
    <source>
        <dbReference type="EMBL" id="KAK2548449.1"/>
    </source>
</evidence>
<comment type="similarity">
    <text evidence="2">Belongs to the G-protein coupled receptor 1 family.</text>
</comment>
<evidence type="ECO:0000256" key="1">
    <source>
        <dbReference type="ARBA" id="ARBA00004651"/>
    </source>
</evidence>
<comment type="caution">
    <text evidence="12">The sequence shown here is derived from an EMBL/GenBank/DDBJ whole genome shotgun (WGS) entry which is preliminary data.</text>
</comment>
<feature type="transmembrane region" description="Helical" evidence="10">
    <location>
        <begin position="55"/>
        <end position="80"/>
    </location>
</feature>
<evidence type="ECO:0000256" key="2">
    <source>
        <dbReference type="ARBA" id="ARBA00010663"/>
    </source>
</evidence>
<evidence type="ECO:0000256" key="4">
    <source>
        <dbReference type="ARBA" id="ARBA00022692"/>
    </source>
</evidence>
<feature type="transmembrane region" description="Helical" evidence="10">
    <location>
        <begin position="239"/>
        <end position="260"/>
    </location>
</feature>
<keyword evidence="6" id="KW-0297">G-protein coupled receptor</keyword>
<evidence type="ECO:0000256" key="3">
    <source>
        <dbReference type="ARBA" id="ARBA00022475"/>
    </source>
</evidence>
<keyword evidence="7 10" id="KW-0472">Membrane</keyword>
<evidence type="ECO:0000256" key="9">
    <source>
        <dbReference type="ARBA" id="ARBA00023224"/>
    </source>
</evidence>
<keyword evidence="9" id="KW-0807">Transducer</keyword>
<dbReference type="Proteomes" id="UP001249851">
    <property type="component" value="Unassembled WGS sequence"/>
</dbReference>
<reference evidence="12" key="1">
    <citation type="journal article" date="2023" name="G3 (Bethesda)">
        <title>Whole genome assembly and annotation of the endangered Caribbean coral Acropora cervicornis.</title>
        <authorList>
            <person name="Selwyn J.D."/>
            <person name="Vollmer S.V."/>
        </authorList>
    </citation>
    <scope>NUCLEOTIDE SEQUENCE</scope>
    <source>
        <strain evidence="12">K2</strain>
    </source>
</reference>
<evidence type="ECO:0000256" key="8">
    <source>
        <dbReference type="ARBA" id="ARBA00023170"/>
    </source>
</evidence>
<keyword evidence="13" id="KW-1185">Reference proteome</keyword>
<feature type="transmembrane region" description="Helical" evidence="10">
    <location>
        <begin position="18"/>
        <end position="43"/>
    </location>
</feature>